<organism evidence="4 5">
    <name type="scientific">Rhizodiscina lignyota</name>
    <dbReference type="NCBI Taxonomy" id="1504668"/>
    <lineage>
        <taxon>Eukaryota</taxon>
        <taxon>Fungi</taxon>
        <taxon>Dikarya</taxon>
        <taxon>Ascomycota</taxon>
        <taxon>Pezizomycotina</taxon>
        <taxon>Dothideomycetes</taxon>
        <taxon>Pleosporomycetidae</taxon>
        <taxon>Aulographales</taxon>
        <taxon>Rhizodiscinaceae</taxon>
        <taxon>Rhizodiscina</taxon>
    </lineage>
</organism>
<dbReference type="GO" id="GO:0016616">
    <property type="term" value="F:oxidoreductase activity, acting on the CH-OH group of donors, NAD or NADP as acceptor"/>
    <property type="evidence" value="ECO:0007669"/>
    <property type="project" value="UniProtKB-ARBA"/>
</dbReference>
<comment type="caution">
    <text evidence="4">The sequence shown here is derived from an EMBL/GenBank/DDBJ whole genome shotgun (WGS) entry which is preliminary data.</text>
</comment>
<dbReference type="FunFam" id="3.40.50.720:FF:000439">
    <property type="entry name" value="Short chain dehydrogenase/reductase (AFU_orthologue AFUA_2G00830)"/>
    <property type="match status" value="1"/>
</dbReference>
<evidence type="ECO:0000313" key="4">
    <source>
        <dbReference type="EMBL" id="KAF2097674.1"/>
    </source>
</evidence>
<protein>
    <submittedName>
        <fullName evidence="4">NAD(P)-binding protein</fullName>
    </submittedName>
</protein>
<dbReference type="InterPro" id="IPR036291">
    <property type="entry name" value="NAD(P)-bd_dom_sf"/>
</dbReference>
<evidence type="ECO:0000256" key="3">
    <source>
        <dbReference type="ARBA" id="ARBA00023002"/>
    </source>
</evidence>
<gene>
    <name evidence="4" type="ORF">NA57DRAFT_56864</name>
</gene>
<dbReference type="EMBL" id="ML978127">
    <property type="protein sequence ID" value="KAF2097674.1"/>
    <property type="molecule type" value="Genomic_DNA"/>
</dbReference>
<accession>A0A9P4M9D3</accession>
<evidence type="ECO:0000313" key="5">
    <source>
        <dbReference type="Proteomes" id="UP000799772"/>
    </source>
</evidence>
<dbReference type="InterPro" id="IPR020904">
    <property type="entry name" value="Sc_DH/Rdtase_CS"/>
</dbReference>
<dbReference type="PANTHER" id="PTHR43008">
    <property type="entry name" value="BENZIL REDUCTASE"/>
    <property type="match status" value="1"/>
</dbReference>
<dbReference type="SUPFAM" id="SSF51735">
    <property type="entry name" value="NAD(P)-binding Rossmann-fold domains"/>
    <property type="match status" value="1"/>
</dbReference>
<name>A0A9P4M9D3_9PEZI</name>
<dbReference type="GO" id="GO:0050664">
    <property type="term" value="F:oxidoreductase activity, acting on NAD(P)H, oxygen as acceptor"/>
    <property type="evidence" value="ECO:0007669"/>
    <property type="project" value="TreeGrafter"/>
</dbReference>
<evidence type="ECO:0000256" key="2">
    <source>
        <dbReference type="ARBA" id="ARBA00022857"/>
    </source>
</evidence>
<reference evidence="4" key="1">
    <citation type="journal article" date="2020" name="Stud. Mycol.">
        <title>101 Dothideomycetes genomes: a test case for predicting lifestyles and emergence of pathogens.</title>
        <authorList>
            <person name="Haridas S."/>
            <person name="Albert R."/>
            <person name="Binder M."/>
            <person name="Bloem J."/>
            <person name="Labutti K."/>
            <person name="Salamov A."/>
            <person name="Andreopoulos B."/>
            <person name="Baker S."/>
            <person name="Barry K."/>
            <person name="Bills G."/>
            <person name="Bluhm B."/>
            <person name="Cannon C."/>
            <person name="Castanera R."/>
            <person name="Culley D."/>
            <person name="Daum C."/>
            <person name="Ezra D."/>
            <person name="Gonzalez J."/>
            <person name="Henrissat B."/>
            <person name="Kuo A."/>
            <person name="Liang C."/>
            <person name="Lipzen A."/>
            <person name="Lutzoni F."/>
            <person name="Magnuson J."/>
            <person name="Mondo S."/>
            <person name="Nolan M."/>
            <person name="Ohm R."/>
            <person name="Pangilinan J."/>
            <person name="Park H.-J."/>
            <person name="Ramirez L."/>
            <person name="Alfaro M."/>
            <person name="Sun H."/>
            <person name="Tritt A."/>
            <person name="Yoshinaga Y."/>
            <person name="Zwiers L.-H."/>
            <person name="Turgeon B."/>
            <person name="Goodwin S."/>
            <person name="Spatafora J."/>
            <person name="Crous P."/>
            <person name="Grigoriev I."/>
        </authorList>
    </citation>
    <scope>NUCLEOTIDE SEQUENCE</scope>
    <source>
        <strain evidence="4">CBS 133067</strain>
    </source>
</reference>
<comment type="similarity">
    <text evidence="1">Belongs to the short-chain dehydrogenases/reductases (SDR) family.</text>
</comment>
<dbReference type="Gene3D" id="3.40.50.720">
    <property type="entry name" value="NAD(P)-binding Rossmann-like Domain"/>
    <property type="match status" value="1"/>
</dbReference>
<dbReference type="CDD" id="cd05233">
    <property type="entry name" value="SDR_c"/>
    <property type="match status" value="1"/>
</dbReference>
<dbReference type="Pfam" id="PF00106">
    <property type="entry name" value="adh_short"/>
    <property type="match status" value="1"/>
</dbReference>
<dbReference type="AlphaFoldDB" id="A0A9P4M9D3"/>
<dbReference type="OrthoDB" id="5307821at2759"/>
<dbReference type="PANTHER" id="PTHR43008:SF7">
    <property type="entry name" value="SHORT CHAIN DEHYDROGENASE_REDUCTASE (AFU_ORTHOLOGUE AFUA_2G00830)"/>
    <property type="match status" value="1"/>
</dbReference>
<keyword evidence="2" id="KW-0521">NADP</keyword>
<proteinExistence type="inferred from homology"/>
<sequence length="281" mass="30793">MSVFRPSATALITGGASGIGLAVAQLCRRHGMKVAVADWNSENLAKAKQTLGDKSPEEVETYQLDVSKIEQWKDLRDKVGKKFGEIDLLMLNAGIGLRGTWGDEEYFQKILETNLFGVVNGLNTFAPSFQSRTSSSPASIIITGSKQGITNPPGNPAYNASKSAVKTLAEHLSYDLRGTSTSVHLLVPGWTFTGLSGGGPGSSKEKPAGAWSPAQVAEFMEKKMKEGKFYIICPDNDVTEDKDKRRMLWSVGDIVYGRPPLTRWRDEYKAEAEEWMAKQKI</sequence>
<dbReference type="PROSITE" id="PS00061">
    <property type="entry name" value="ADH_SHORT"/>
    <property type="match status" value="1"/>
</dbReference>
<keyword evidence="3" id="KW-0560">Oxidoreductase</keyword>
<keyword evidence="5" id="KW-1185">Reference proteome</keyword>
<dbReference type="PRINTS" id="PR00081">
    <property type="entry name" value="GDHRDH"/>
</dbReference>
<dbReference type="InterPro" id="IPR002347">
    <property type="entry name" value="SDR_fam"/>
</dbReference>
<evidence type="ECO:0000256" key="1">
    <source>
        <dbReference type="ARBA" id="ARBA00006484"/>
    </source>
</evidence>
<dbReference type="Proteomes" id="UP000799772">
    <property type="component" value="Unassembled WGS sequence"/>
</dbReference>